<dbReference type="NCBIfam" id="TIGR03062">
    <property type="entry name" value="pip_yhgE_Cterm"/>
    <property type="match status" value="1"/>
</dbReference>
<dbReference type="OrthoDB" id="9811483at2"/>
<reference evidence="8 9" key="1">
    <citation type="submission" date="2016-12" db="EMBL/GenBank/DDBJ databases">
        <authorList>
            <person name="Song W.-J."/>
            <person name="Kurnit D.M."/>
        </authorList>
    </citation>
    <scope>NUCLEOTIDE SEQUENCE [LARGE SCALE GENOMIC DNA]</scope>
    <source>
        <strain evidence="8 9">CGB1038-1_S1</strain>
    </source>
</reference>
<feature type="transmembrane region" description="Helical" evidence="5">
    <location>
        <begin position="711"/>
        <end position="734"/>
    </location>
</feature>
<feature type="domain" description="ABC-2 type transporter transmembrane" evidence="7">
    <location>
        <begin position="27"/>
        <end position="173"/>
    </location>
</feature>
<comment type="caution">
    <text evidence="8">The sequence shown here is derived from an EMBL/GenBank/DDBJ whole genome shotgun (WGS) entry which is preliminary data.</text>
</comment>
<dbReference type="Gene3D" id="1.20.120.20">
    <property type="entry name" value="Apolipoprotein"/>
    <property type="match status" value="1"/>
</dbReference>
<evidence type="ECO:0000256" key="2">
    <source>
        <dbReference type="ARBA" id="ARBA00022692"/>
    </source>
</evidence>
<evidence type="ECO:0000259" key="7">
    <source>
        <dbReference type="Pfam" id="PF12698"/>
    </source>
</evidence>
<dbReference type="GO" id="GO:0140359">
    <property type="term" value="F:ABC-type transporter activity"/>
    <property type="evidence" value="ECO:0007669"/>
    <property type="project" value="InterPro"/>
</dbReference>
<keyword evidence="2 5" id="KW-0812">Transmembrane</keyword>
<evidence type="ECO:0000256" key="3">
    <source>
        <dbReference type="ARBA" id="ARBA00022989"/>
    </source>
</evidence>
<protein>
    <submittedName>
        <fullName evidence="8">Phage infection protein</fullName>
    </submittedName>
</protein>
<dbReference type="PANTHER" id="PTHR43077">
    <property type="entry name" value="TRANSPORT PERMEASE YVFS-RELATED"/>
    <property type="match status" value="1"/>
</dbReference>
<keyword evidence="4 5" id="KW-0472">Membrane</keyword>
<organism evidence="8 9">
    <name type="scientific">Enterococcus mundtii</name>
    <dbReference type="NCBI Taxonomy" id="53346"/>
    <lineage>
        <taxon>Bacteria</taxon>
        <taxon>Bacillati</taxon>
        <taxon>Bacillota</taxon>
        <taxon>Bacilli</taxon>
        <taxon>Lactobacillales</taxon>
        <taxon>Enterococcaceae</taxon>
        <taxon>Enterococcus</taxon>
    </lineage>
</organism>
<dbReference type="InterPro" id="IPR051328">
    <property type="entry name" value="T7SS_ABC-Transporter"/>
</dbReference>
<dbReference type="InterPro" id="IPR017500">
    <property type="entry name" value="Phage_infect_YhgE_N"/>
</dbReference>
<dbReference type="EMBL" id="MSTR01000002">
    <property type="protein sequence ID" value="ONN44340.1"/>
    <property type="molecule type" value="Genomic_DNA"/>
</dbReference>
<accession>A0A1V2ULS1</accession>
<dbReference type="Pfam" id="PF12698">
    <property type="entry name" value="ABC2_membrane_3"/>
    <property type="match status" value="1"/>
</dbReference>
<feature type="transmembrane region" description="Helical" evidence="5">
    <location>
        <begin position="813"/>
        <end position="831"/>
    </location>
</feature>
<feature type="transmembrane region" description="Helical" evidence="5">
    <location>
        <begin position="755"/>
        <end position="779"/>
    </location>
</feature>
<dbReference type="AlphaFoldDB" id="A0A1V2ULS1"/>
<evidence type="ECO:0000313" key="8">
    <source>
        <dbReference type="EMBL" id="ONN44340.1"/>
    </source>
</evidence>
<evidence type="ECO:0000256" key="5">
    <source>
        <dbReference type="SAM" id="Phobius"/>
    </source>
</evidence>
<sequence length="909" mass="100101">MKSIKNTINLYLLDWKRIFKNPVATLLIIAIMIIPSLYAWFNIKALWDPYGNTGELPIAVYSADKPAEFEGQDVAIGKEVLKSLHENKDLGWQFVDSKKELEDGVRSGEYYAGIYLPENFSEDLLSFTSGDIKKPEIEYTVNEKINAIAPKITDKGASTIQSQISSEFIRTASETLLKVFNEIGYDIDTNLVSINKVKSMILSTDENLDTIDGYTQQVLDLQKQLPDIKDKLVKANEFVDYLPEVDEMGQKVVELNDKMPELKEQAKIILDLQQKIPEIQDAGRQIAEIDNDFSSIEETMNQGIEEAKQGLTIIQQVQDILPDVKNLESQAKNLAEDTKTGAEQLKEAVPGITTSVKTTLDSIGQVATNTASLADAINSALKTAVEDNKLTEEERENLLKLVDNISSSISSQQTAINSLIEFLTNLQKENGGENLTNIINLLNNISANLNTINSRLPNLKSIIQSASVEEIEKLVSDELTSITAAAKNVNDTIGKIDVNEVGTTVESILTQVIDTISTAQSALSKADQIDFDSLLNSTKATVTNAVTILEKYQKEMPAIGQEVHDANTMLNGNMETIVNGINKGADLYNNDLPVLEEKLGLAADFIQNDWPTIKNEINTTMTTVNDKMPEVETAVNAAADLITNDWPNIKAGIQKAADAIRKGEEEVDLGEVIKLLKLDATKESEFFTMPVELQTNSLYPIPNNGSASTPFYTALCLWVGAVLLSSVATTDYYLDKKARKNYTKREQFGARMLTFLTMAIAQSLIVTLGNMFLLGVYVVNPVYSVLFAVLIALSFMMIVYVLAALFDNVGKGIAIIILVLSISGGGGNYPIQVSGKFFQMINPFLPFTHAVNLLRESAGGIYWPNALHAILILVGIFIVVGIVGTVSYPFVSEKMKKFKEAAHESRIFH</sequence>
<feature type="transmembrane region" description="Helical" evidence="5">
    <location>
        <begin position="21"/>
        <end position="41"/>
    </location>
</feature>
<feature type="transmembrane region" description="Helical" evidence="5">
    <location>
        <begin position="785"/>
        <end position="806"/>
    </location>
</feature>
<name>A0A1V2ULS1_ENTMU</name>
<dbReference type="GO" id="GO:0016020">
    <property type="term" value="C:membrane"/>
    <property type="evidence" value="ECO:0007669"/>
    <property type="project" value="UniProtKB-SubCell"/>
</dbReference>
<dbReference type="Proteomes" id="UP000189299">
    <property type="component" value="Unassembled WGS sequence"/>
</dbReference>
<evidence type="ECO:0000256" key="1">
    <source>
        <dbReference type="ARBA" id="ARBA00004141"/>
    </source>
</evidence>
<evidence type="ECO:0000313" key="9">
    <source>
        <dbReference type="Proteomes" id="UP000189299"/>
    </source>
</evidence>
<evidence type="ECO:0000259" key="6">
    <source>
        <dbReference type="Pfam" id="PF01061"/>
    </source>
</evidence>
<evidence type="ECO:0000256" key="4">
    <source>
        <dbReference type="ARBA" id="ARBA00023136"/>
    </source>
</evidence>
<keyword evidence="3 5" id="KW-1133">Transmembrane helix</keyword>
<gene>
    <name evidence="8" type="ORF">BTN92_02670</name>
</gene>
<dbReference type="PANTHER" id="PTHR43077:SF10">
    <property type="entry name" value="TRANSPORT PERMEASE PROTEIN"/>
    <property type="match status" value="1"/>
</dbReference>
<dbReference type="InterPro" id="IPR017501">
    <property type="entry name" value="Phage_infect_YhgE_C"/>
</dbReference>
<feature type="domain" description="ABC-2 type transporter transmembrane" evidence="6">
    <location>
        <begin position="721"/>
        <end position="856"/>
    </location>
</feature>
<proteinExistence type="predicted"/>
<dbReference type="Pfam" id="PF01061">
    <property type="entry name" value="ABC2_membrane"/>
    <property type="match status" value="1"/>
</dbReference>
<dbReference type="InterPro" id="IPR013525">
    <property type="entry name" value="ABC2_TM"/>
</dbReference>
<comment type="subcellular location">
    <subcellularLocation>
        <location evidence="1">Membrane</location>
        <topology evidence="1">Multi-pass membrane protein</topology>
    </subcellularLocation>
</comment>
<dbReference type="NCBIfam" id="TIGR03061">
    <property type="entry name" value="pip_yhgE_Nterm"/>
    <property type="match status" value="1"/>
</dbReference>
<feature type="transmembrane region" description="Helical" evidence="5">
    <location>
        <begin position="866"/>
        <end position="891"/>
    </location>
</feature>
<dbReference type="RefSeq" id="WP_077151244.1">
    <property type="nucleotide sequence ID" value="NZ_CABMMO010000002.1"/>
</dbReference>
<dbReference type="STRING" id="53346.A5802_002535"/>